<dbReference type="EMBL" id="CM000157">
    <property type="protein sequence ID" value="KRJ97278.1"/>
    <property type="molecule type" value="Genomic_DNA"/>
</dbReference>
<feature type="domain" description="Single" evidence="4">
    <location>
        <begin position="38"/>
        <end position="106"/>
    </location>
</feature>
<evidence type="ECO:0000256" key="3">
    <source>
        <dbReference type="SAM" id="SignalP"/>
    </source>
</evidence>
<dbReference type="OrthoDB" id="7901229at2759"/>
<reference evidence="5 6" key="2">
    <citation type="journal article" date="2007" name="PLoS Biol.">
        <title>Principles of genome evolution in the Drosophila melanogaster species group.</title>
        <authorList>
            <person name="Ranz J.M."/>
            <person name="Maurin D."/>
            <person name="Chan Y.S."/>
            <person name="von Grotthuss M."/>
            <person name="Hillier L.W."/>
            <person name="Roote J."/>
            <person name="Ashburner M."/>
            <person name="Bergman C.M."/>
        </authorList>
    </citation>
    <scope>NUCLEOTIDE SEQUENCE [LARGE SCALE GENOMIC DNA]</scope>
    <source>
        <strain evidence="6">Tai18E2 / Tucson 14021-0261.01</strain>
    </source>
</reference>
<dbReference type="PANTHER" id="PTHR39957:SF1">
    <property type="entry name" value="AT09846P1-RELATED"/>
    <property type="match status" value="1"/>
</dbReference>
<evidence type="ECO:0000313" key="5">
    <source>
        <dbReference type="EMBL" id="KRJ97278.1"/>
    </source>
</evidence>
<organism evidence="5 6">
    <name type="scientific">Drosophila yakuba</name>
    <name type="common">Fruit fly</name>
    <dbReference type="NCBI Taxonomy" id="7245"/>
    <lineage>
        <taxon>Eukaryota</taxon>
        <taxon>Metazoa</taxon>
        <taxon>Ecdysozoa</taxon>
        <taxon>Arthropoda</taxon>
        <taxon>Hexapoda</taxon>
        <taxon>Insecta</taxon>
        <taxon>Pterygota</taxon>
        <taxon>Neoptera</taxon>
        <taxon>Endopterygota</taxon>
        <taxon>Diptera</taxon>
        <taxon>Brachycera</taxon>
        <taxon>Muscomorpha</taxon>
        <taxon>Ephydroidea</taxon>
        <taxon>Drosophilidae</taxon>
        <taxon>Drosophila</taxon>
        <taxon>Sophophora</taxon>
    </lineage>
</organism>
<feature type="signal peptide" evidence="3">
    <location>
        <begin position="1"/>
        <end position="22"/>
    </location>
</feature>
<dbReference type="AlphaFoldDB" id="A0A0R1DK75"/>
<proteinExistence type="predicted"/>
<keyword evidence="6" id="KW-1185">Reference proteome</keyword>
<dbReference type="PANTHER" id="PTHR39957">
    <property type="entry name" value="AT09846P1-RELATED"/>
    <property type="match status" value="1"/>
</dbReference>
<name>A0A0R1DK75_DROYA</name>
<sequence>MAASTCVLLVMLIWILSDAVQSAEWEDIQYDPNHPGKCTINPGLVLNPGVSIKDPTHECRKIFCGLSGRVVYHSCGVSILSPPCRYGGYINLDLPYPDCCSRALLCR</sequence>
<evidence type="ECO:0000259" key="4">
    <source>
        <dbReference type="SMART" id="SM01318"/>
    </source>
</evidence>
<evidence type="ECO:0000256" key="1">
    <source>
        <dbReference type="ARBA" id="ARBA00004613"/>
    </source>
</evidence>
<keyword evidence="2" id="KW-0964">Secreted</keyword>
<gene>
    <name evidence="5" type="primary">Dyak\GE18289</name>
    <name evidence="5" type="synonym">dyak_GLEANR_2080</name>
    <name evidence="5" type="synonym">GE18289</name>
    <name evidence="5" type="ORF">Dyak_GE18289</name>
</gene>
<protein>
    <submittedName>
        <fullName evidence="5">Uncharacterized protein, isoform C</fullName>
    </submittedName>
</protein>
<dbReference type="Pfam" id="PF15430">
    <property type="entry name" value="SVWC"/>
    <property type="match status" value="1"/>
</dbReference>
<dbReference type="InterPro" id="IPR053308">
    <property type="entry name" value="Vago-like"/>
</dbReference>
<dbReference type="Proteomes" id="UP000002282">
    <property type="component" value="Chromosome 2L"/>
</dbReference>
<dbReference type="KEGG" id="dya:Dyak_GE18289"/>
<dbReference type="InterPro" id="IPR029277">
    <property type="entry name" value="SVWC_dom"/>
</dbReference>
<feature type="chain" id="PRO_5006402624" evidence="3">
    <location>
        <begin position="23"/>
        <end position="107"/>
    </location>
</feature>
<dbReference type="SMART" id="SM01318">
    <property type="entry name" value="SVWC"/>
    <property type="match status" value="1"/>
</dbReference>
<evidence type="ECO:0000313" key="6">
    <source>
        <dbReference type="Proteomes" id="UP000002282"/>
    </source>
</evidence>
<reference evidence="5 6" key="1">
    <citation type="journal article" date="2007" name="Nature">
        <title>Evolution of genes and genomes on the Drosophila phylogeny.</title>
        <authorList>
            <consortium name="Drosophila 12 Genomes Consortium"/>
            <person name="Clark A.G."/>
            <person name="Eisen M.B."/>
            <person name="Smith D.R."/>
            <person name="Bergman C.M."/>
            <person name="Oliver B."/>
            <person name="Markow T.A."/>
            <person name="Kaufman T.C."/>
            <person name="Kellis M."/>
            <person name="Gelbart W."/>
            <person name="Iyer V.N."/>
            <person name="Pollard D.A."/>
            <person name="Sackton T.B."/>
            <person name="Larracuente A.M."/>
            <person name="Singh N.D."/>
            <person name="Abad J.P."/>
            <person name="Abt D.N."/>
            <person name="Adryan B."/>
            <person name="Aguade M."/>
            <person name="Akashi H."/>
            <person name="Anderson W.W."/>
            <person name="Aquadro C.F."/>
            <person name="Ardell D.H."/>
            <person name="Arguello R."/>
            <person name="Artieri C.G."/>
            <person name="Barbash D.A."/>
            <person name="Barker D."/>
            <person name="Barsanti P."/>
            <person name="Batterham P."/>
            <person name="Batzoglou S."/>
            <person name="Begun D."/>
            <person name="Bhutkar A."/>
            <person name="Blanco E."/>
            <person name="Bosak S.A."/>
            <person name="Bradley R.K."/>
            <person name="Brand A.D."/>
            <person name="Brent M.R."/>
            <person name="Brooks A.N."/>
            <person name="Brown R.H."/>
            <person name="Butlin R.K."/>
            <person name="Caggese C."/>
            <person name="Calvi B.R."/>
            <person name="Bernardo de Carvalho A."/>
            <person name="Caspi A."/>
            <person name="Castrezana S."/>
            <person name="Celniker S.E."/>
            <person name="Chang J.L."/>
            <person name="Chapple C."/>
            <person name="Chatterji S."/>
            <person name="Chinwalla A."/>
            <person name="Civetta A."/>
            <person name="Clifton S.W."/>
            <person name="Comeron J.M."/>
            <person name="Costello J.C."/>
            <person name="Coyne J.A."/>
            <person name="Daub J."/>
            <person name="David R.G."/>
            <person name="Delcher A.L."/>
            <person name="Delehaunty K."/>
            <person name="Do C.B."/>
            <person name="Ebling H."/>
            <person name="Edwards K."/>
            <person name="Eickbush T."/>
            <person name="Evans J.D."/>
            <person name="Filipski A."/>
            <person name="Findeiss S."/>
            <person name="Freyhult E."/>
            <person name="Fulton L."/>
            <person name="Fulton R."/>
            <person name="Garcia A.C."/>
            <person name="Gardiner A."/>
            <person name="Garfield D.A."/>
            <person name="Garvin B.E."/>
            <person name="Gibson G."/>
            <person name="Gilbert D."/>
            <person name="Gnerre S."/>
            <person name="Godfrey J."/>
            <person name="Good R."/>
            <person name="Gotea V."/>
            <person name="Gravely B."/>
            <person name="Greenberg A.J."/>
            <person name="Griffiths-Jones S."/>
            <person name="Gross S."/>
            <person name="Guigo R."/>
            <person name="Gustafson E.A."/>
            <person name="Haerty W."/>
            <person name="Hahn M.W."/>
            <person name="Halligan D.L."/>
            <person name="Halpern A.L."/>
            <person name="Halter G.M."/>
            <person name="Han M.V."/>
            <person name="Heger A."/>
            <person name="Hillier L."/>
            <person name="Hinrichs A.S."/>
            <person name="Holmes I."/>
            <person name="Hoskins R.A."/>
            <person name="Hubisz M.J."/>
            <person name="Hultmark D."/>
            <person name="Huntley M.A."/>
            <person name="Jaffe D.B."/>
            <person name="Jagadeeshan S."/>
            <person name="Jeck W.R."/>
            <person name="Johnson J."/>
            <person name="Jones C.D."/>
            <person name="Jordan W.C."/>
            <person name="Karpen G.H."/>
            <person name="Kataoka E."/>
            <person name="Keightley P.D."/>
            <person name="Kheradpour P."/>
            <person name="Kirkness E.F."/>
            <person name="Koerich L.B."/>
            <person name="Kristiansen K."/>
            <person name="Kudrna D."/>
            <person name="Kulathinal R.J."/>
            <person name="Kumar S."/>
            <person name="Kwok R."/>
            <person name="Lander E."/>
            <person name="Langley C.H."/>
            <person name="Lapoint R."/>
            <person name="Lazzaro B.P."/>
            <person name="Lee S.J."/>
            <person name="Levesque L."/>
            <person name="Li R."/>
            <person name="Lin C.F."/>
            <person name="Lin M.F."/>
            <person name="Lindblad-Toh K."/>
            <person name="Llopart A."/>
            <person name="Long M."/>
            <person name="Low L."/>
            <person name="Lozovsky E."/>
            <person name="Lu J."/>
            <person name="Luo M."/>
            <person name="Machado C.A."/>
            <person name="Makalowski W."/>
            <person name="Marzo M."/>
            <person name="Matsuda M."/>
            <person name="Matzkin L."/>
            <person name="McAllister B."/>
            <person name="McBride C.S."/>
            <person name="McKernan B."/>
            <person name="McKernan K."/>
            <person name="Mendez-Lago M."/>
            <person name="Minx P."/>
            <person name="Mollenhauer M.U."/>
            <person name="Montooth K."/>
            <person name="Mount S.M."/>
            <person name="Mu X."/>
            <person name="Myers E."/>
            <person name="Negre B."/>
            <person name="Newfeld S."/>
            <person name="Nielsen R."/>
            <person name="Noor M.A."/>
            <person name="O'Grady P."/>
            <person name="Pachter L."/>
            <person name="Papaceit M."/>
            <person name="Parisi M.J."/>
            <person name="Parisi M."/>
            <person name="Parts L."/>
            <person name="Pedersen J.S."/>
            <person name="Pesole G."/>
            <person name="Phillippy A.M."/>
            <person name="Ponting C.P."/>
            <person name="Pop M."/>
            <person name="Porcelli D."/>
            <person name="Powell J.R."/>
            <person name="Prohaska S."/>
            <person name="Pruitt K."/>
            <person name="Puig M."/>
            <person name="Quesneville H."/>
            <person name="Ram K.R."/>
            <person name="Rand D."/>
            <person name="Rasmussen M.D."/>
            <person name="Reed L.K."/>
            <person name="Reenan R."/>
            <person name="Reily A."/>
            <person name="Remington K.A."/>
            <person name="Rieger T.T."/>
            <person name="Ritchie M.G."/>
            <person name="Robin C."/>
            <person name="Rogers Y.H."/>
            <person name="Rohde C."/>
            <person name="Rozas J."/>
            <person name="Rubenfield M.J."/>
            <person name="Ruiz A."/>
            <person name="Russo S."/>
            <person name="Salzberg S.L."/>
            <person name="Sanchez-Gracia A."/>
            <person name="Saranga D.J."/>
            <person name="Sato H."/>
            <person name="Schaeffer S.W."/>
            <person name="Schatz M.C."/>
            <person name="Schlenke T."/>
            <person name="Schwartz R."/>
            <person name="Segarra C."/>
            <person name="Singh R.S."/>
            <person name="Sirot L."/>
            <person name="Sirota M."/>
            <person name="Sisneros N.B."/>
            <person name="Smith C.D."/>
            <person name="Smith T.F."/>
            <person name="Spieth J."/>
            <person name="Stage D.E."/>
            <person name="Stark A."/>
            <person name="Stephan W."/>
            <person name="Strausberg R.L."/>
            <person name="Strempel S."/>
            <person name="Sturgill D."/>
            <person name="Sutton G."/>
            <person name="Sutton G.G."/>
            <person name="Tao W."/>
            <person name="Teichmann S."/>
            <person name="Tobari Y.N."/>
            <person name="Tomimura Y."/>
            <person name="Tsolas J.M."/>
            <person name="Valente V.L."/>
            <person name="Venter E."/>
            <person name="Venter J.C."/>
            <person name="Vicario S."/>
            <person name="Vieira F.G."/>
            <person name="Vilella A.J."/>
            <person name="Villasante A."/>
            <person name="Walenz B."/>
            <person name="Wang J."/>
            <person name="Wasserman M."/>
            <person name="Watts T."/>
            <person name="Wilson D."/>
            <person name="Wilson R.K."/>
            <person name="Wing R.A."/>
            <person name="Wolfner M.F."/>
            <person name="Wong A."/>
            <person name="Wong G.K."/>
            <person name="Wu C.I."/>
            <person name="Wu G."/>
            <person name="Yamamoto D."/>
            <person name="Yang H.P."/>
            <person name="Yang S.P."/>
            <person name="Yorke J.A."/>
            <person name="Yoshida K."/>
            <person name="Zdobnov E."/>
            <person name="Zhang P."/>
            <person name="Zhang Y."/>
            <person name="Zimin A.V."/>
            <person name="Baldwin J."/>
            <person name="Abdouelleil A."/>
            <person name="Abdulkadir J."/>
            <person name="Abebe A."/>
            <person name="Abera B."/>
            <person name="Abreu J."/>
            <person name="Acer S.C."/>
            <person name="Aftuck L."/>
            <person name="Alexander A."/>
            <person name="An P."/>
            <person name="Anderson E."/>
            <person name="Anderson S."/>
            <person name="Arachi H."/>
            <person name="Azer M."/>
            <person name="Bachantsang P."/>
            <person name="Barry A."/>
            <person name="Bayul T."/>
            <person name="Berlin A."/>
            <person name="Bessette D."/>
            <person name="Bloom T."/>
            <person name="Blye J."/>
            <person name="Boguslavskiy L."/>
            <person name="Bonnet C."/>
            <person name="Boukhgalter B."/>
            <person name="Bourzgui I."/>
            <person name="Brown A."/>
            <person name="Cahill P."/>
            <person name="Channer S."/>
            <person name="Cheshatsang Y."/>
            <person name="Chuda L."/>
            <person name="Citroen M."/>
            <person name="Collymore A."/>
            <person name="Cooke P."/>
            <person name="Costello M."/>
            <person name="D'Aco K."/>
            <person name="Daza R."/>
            <person name="De Haan G."/>
            <person name="DeGray S."/>
            <person name="DeMaso C."/>
            <person name="Dhargay N."/>
            <person name="Dooley K."/>
            <person name="Dooley E."/>
            <person name="Doricent M."/>
            <person name="Dorje P."/>
            <person name="Dorjee K."/>
            <person name="Dupes A."/>
            <person name="Elong R."/>
            <person name="Falk J."/>
            <person name="Farina A."/>
            <person name="Faro S."/>
            <person name="Ferguson D."/>
            <person name="Fisher S."/>
            <person name="Foley C.D."/>
            <person name="Franke A."/>
            <person name="Friedrich D."/>
            <person name="Gadbois L."/>
            <person name="Gearin G."/>
            <person name="Gearin C.R."/>
            <person name="Giannoukos G."/>
            <person name="Goode T."/>
            <person name="Graham J."/>
            <person name="Grandbois E."/>
            <person name="Grewal S."/>
            <person name="Gyaltsen K."/>
            <person name="Hafez N."/>
            <person name="Hagos B."/>
            <person name="Hall J."/>
            <person name="Henson C."/>
            <person name="Hollinger A."/>
            <person name="Honan T."/>
            <person name="Huard M.D."/>
            <person name="Hughes L."/>
            <person name="Hurhula B."/>
            <person name="Husby M.E."/>
            <person name="Kamat A."/>
            <person name="Kanga B."/>
            <person name="Kashin S."/>
            <person name="Khazanovich D."/>
            <person name="Kisner P."/>
            <person name="Lance K."/>
            <person name="Lara M."/>
            <person name="Lee W."/>
            <person name="Lennon N."/>
            <person name="Letendre F."/>
            <person name="LeVine R."/>
            <person name="Lipovsky A."/>
            <person name="Liu X."/>
            <person name="Liu J."/>
            <person name="Liu S."/>
            <person name="Lokyitsang T."/>
            <person name="Lokyitsang Y."/>
            <person name="Lubonja R."/>
            <person name="Lui A."/>
            <person name="MacDonald P."/>
            <person name="Magnisalis V."/>
            <person name="Maru K."/>
            <person name="Matthews C."/>
            <person name="McCusker W."/>
            <person name="McDonough S."/>
            <person name="Mehta T."/>
            <person name="Meldrim J."/>
            <person name="Meneus L."/>
            <person name="Mihai O."/>
            <person name="Mihalev A."/>
            <person name="Mihova T."/>
            <person name="Mittelman R."/>
            <person name="Mlenga V."/>
            <person name="Montmayeur A."/>
            <person name="Mulrain L."/>
            <person name="Navidi A."/>
            <person name="Naylor J."/>
            <person name="Negash T."/>
            <person name="Nguyen T."/>
            <person name="Nguyen N."/>
            <person name="Nicol R."/>
            <person name="Norbu C."/>
            <person name="Norbu N."/>
            <person name="Novod N."/>
            <person name="O'Neill B."/>
            <person name="Osman S."/>
            <person name="Markiewicz E."/>
            <person name="Oyono O.L."/>
            <person name="Patti C."/>
            <person name="Phunkhang P."/>
            <person name="Pierre F."/>
            <person name="Priest M."/>
            <person name="Raghuraman S."/>
            <person name="Rege F."/>
            <person name="Reyes R."/>
            <person name="Rise C."/>
            <person name="Rogov P."/>
            <person name="Ross K."/>
            <person name="Ryan E."/>
            <person name="Settipalli S."/>
            <person name="Shea T."/>
            <person name="Sherpa N."/>
            <person name="Shi L."/>
            <person name="Shih D."/>
            <person name="Sparrow T."/>
            <person name="Spaulding J."/>
            <person name="Stalker J."/>
            <person name="Stange-Thomann N."/>
            <person name="Stavropoulos S."/>
            <person name="Stone C."/>
            <person name="Strader C."/>
            <person name="Tesfaye S."/>
            <person name="Thomson T."/>
            <person name="Thoulutsang Y."/>
            <person name="Thoulutsang D."/>
            <person name="Topham K."/>
            <person name="Topping I."/>
            <person name="Tsamla T."/>
            <person name="Vassiliev H."/>
            <person name="Vo A."/>
            <person name="Wangchuk T."/>
            <person name="Wangdi T."/>
            <person name="Weiand M."/>
            <person name="Wilkinson J."/>
            <person name="Wilson A."/>
            <person name="Yadav S."/>
            <person name="Young G."/>
            <person name="Yu Q."/>
            <person name="Zembek L."/>
            <person name="Zhong D."/>
            <person name="Zimmer A."/>
            <person name="Zwirko Z."/>
            <person name="Jaffe D.B."/>
            <person name="Alvarez P."/>
            <person name="Brockman W."/>
            <person name="Butler J."/>
            <person name="Chin C."/>
            <person name="Gnerre S."/>
            <person name="Grabherr M."/>
            <person name="Kleber M."/>
            <person name="Mauceli E."/>
            <person name="MacCallum I."/>
        </authorList>
    </citation>
    <scope>NUCLEOTIDE SEQUENCE [LARGE SCALE GENOMIC DNA]</scope>
    <source>
        <strain evidence="6">Tai18E2 / Tucson 14021-0261.01</strain>
    </source>
</reference>
<comment type="subcellular location">
    <subcellularLocation>
        <location evidence="1">Secreted</location>
    </subcellularLocation>
</comment>
<keyword evidence="3" id="KW-0732">Signal</keyword>
<dbReference type="GO" id="GO:0005576">
    <property type="term" value="C:extracellular region"/>
    <property type="evidence" value="ECO:0007669"/>
    <property type="project" value="UniProtKB-SubCell"/>
</dbReference>
<accession>A0A0R1DK75</accession>
<evidence type="ECO:0000256" key="2">
    <source>
        <dbReference type="ARBA" id="ARBA00022525"/>
    </source>
</evidence>